<dbReference type="Proteomes" id="UP000030645">
    <property type="component" value="Unassembled WGS sequence"/>
</dbReference>
<keyword evidence="6" id="KW-1185">Reference proteome</keyword>
<dbReference type="InterPro" id="IPR007148">
    <property type="entry name" value="SSU_processome_Utp12"/>
</dbReference>
<dbReference type="STRING" id="981085.W9QKF8"/>
<feature type="compositionally biased region" description="Acidic residues" evidence="3">
    <location>
        <begin position="534"/>
        <end position="560"/>
    </location>
</feature>
<evidence type="ECO:0000313" key="5">
    <source>
        <dbReference type="EMBL" id="EXB19468.1"/>
    </source>
</evidence>
<dbReference type="InterPro" id="IPR015943">
    <property type="entry name" value="WD40/YVTN_repeat-like_dom_sf"/>
</dbReference>
<name>W9QKF8_9ROSA</name>
<gene>
    <name evidence="5" type="ORF">L484_001038</name>
</gene>
<dbReference type="EMBL" id="KE343252">
    <property type="protein sequence ID" value="EXB19468.1"/>
    <property type="molecule type" value="Genomic_DNA"/>
</dbReference>
<dbReference type="PANTHER" id="PTHR45290">
    <property type="entry name" value="OS03G0300300 PROTEIN"/>
    <property type="match status" value="1"/>
</dbReference>
<feature type="domain" description="Small-subunit processome Utp12" evidence="4">
    <location>
        <begin position="411"/>
        <end position="512"/>
    </location>
</feature>
<reference evidence="6" key="1">
    <citation type="submission" date="2013-01" db="EMBL/GenBank/DDBJ databases">
        <title>Draft Genome Sequence of a Mulberry Tree, Morus notabilis C.K. Schneid.</title>
        <authorList>
            <person name="He N."/>
            <person name="Zhao S."/>
        </authorList>
    </citation>
    <scope>NUCLEOTIDE SEQUENCE</scope>
</reference>
<dbReference type="SUPFAM" id="SSF50998">
    <property type="entry name" value="Quinoprotein alcohol dehydrogenase-like"/>
    <property type="match status" value="1"/>
</dbReference>
<protein>
    <recommendedName>
        <fullName evidence="4">Small-subunit processome Utp12 domain-containing protein</fullName>
    </recommendedName>
</protein>
<dbReference type="Gene3D" id="2.130.10.10">
    <property type="entry name" value="YVTN repeat-like/Quinoprotein amine dehydrogenase"/>
    <property type="match status" value="1"/>
</dbReference>
<evidence type="ECO:0000256" key="3">
    <source>
        <dbReference type="SAM" id="MobiDB-lite"/>
    </source>
</evidence>
<evidence type="ECO:0000259" key="4">
    <source>
        <dbReference type="Pfam" id="PF04003"/>
    </source>
</evidence>
<dbReference type="GO" id="GO:0005730">
    <property type="term" value="C:nucleolus"/>
    <property type="evidence" value="ECO:0007669"/>
    <property type="project" value="UniProtKB-SubCell"/>
</dbReference>
<dbReference type="AlphaFoldDB" id="W9QKF8"/>
<evidence type="ECO:0000256" key="1">
    <source>
        <dbReference type="ARBA" id="ARBA00004604"/>
    </source>
</evidence>
<proteinExistence type="predicted"/>
<organism evidence="5 6">
    <name type="scientific">Morus notabilis</name>
    <dbReference type="NCBI Taxonomy" id="981085"/>
    <lineage>
        <taxon>Eukaryota</taxon>
        <taxon>Viridiplantae</taxon>
        <taxon>Streptophyta</taxon>
        <taxon>Embryophyta</taxon>
        <taxon>Tracheophyta</taxon>
        <taxon>Spermatophyta</taxon>
        <taxon>Magnoliopsida</taxon>
        <taxon>eudicotyledons</taxon>
        <taxon>Gunneridae</taxon>
        <taxon>Pentapetalae</taxon>
        <taxon>rosids</taxon>
        <taxon>fabids</taxon>
        <taxon>Rosales</taxon>
        <taxon>Moraceae</taxon>
        <taxon>Moreae</taxon>
        <taxon>Morus</taxon>
    </lineage>
</organism>
<keyword evidence="2" id="KW-0539">Nucleus</keyword>
<dbReference type="InterPro" id="IPR011047">
    <property type="entry name" value="Quinoprotein_ADH-like_sf"/>
</dbReference>
<sequence length="577" mass="62364">MACSFVGKKRRKERGSCLLALGVDNGDVLAIDVFSGETKWKTTGSFPGGVAGLSFASRGHSLHLVGTNGMAFVVNSATGALMEEFRVSKKLISTVAFSCDERFLAVADGGRLRVLSLENGKEILKLSNELGHVQYASISDDANTLVTSCPGDKHLQVWWLDKNAGTVSCGPILSMKHAPLSFQCKDGCNGEPGAVVLAVSKSGITYVWHLKSTQLEEEEANPTEITCKVNEDETALQNSGSVKKHRASIIAARLQDFDASKHMRALVSYGSIDHPRFSLFDVIKPGEDAIIDALEETKSISENGVAREDLHDMDLEATVLPKKSEKRKKHTVSELEHSTLGDMIDIGNGEAAVGVLLDDDDLNEPTMGEKLATLNLDIAKRNENDESSLAAKPPSADSVHVLLKQAMHADDRALLLDCLYTQDEKVIAKSISLLNPSDVLKLLQSLISIIQSRGAILACALPWLRCLLLQHSSGIMSQESSLVALNSLYQLIESRVSTFRSALQLSSVLDVLYAGIVDDEVDESDAIVPVIIEDKDESDEEESEDAMETDESSEDDEASDEAFGGLGDLEGDNDMSE</sequence>
<evidence type="ECO:0000256" key="2">
    <source>
        <dbReference type="ARBA" id="ARBA00023242"/>
    </source>
</evidence>
<dbReference type="eggNOG" id="KOG4547">
    <property type="taxonomic scope" value="Eukaryota"/>
</dbReference>
<dbReference type="OrthoDB" id="30195at2759"/>
<comment type="subcellular location">
    <subcellularLocation>
        <location evidence="1">Nucleus</location>
        <location evidence="1">Nucleolus</location>
    </subcellularLocation>
</comment>
<evidence type="ECO:0000313" key="6">
    <source>
        <dbReference type="Proteomes" id="UP000030645"/>
    </source>
</evidence>
<feature type="region of interest" description="Disordered" evidence="3">
    <location>
        <begin position="532"/>
        <end position="577"/>
    </location>
</feature>
<dbReference type="KEGG" id="mnt:21384651"/>
<dbReference type="Pfam" id="PF04003">
    <property type="entry name" value="Utp12"/>
    <property type="match status" value="1"/>
</dbReference>
<dbReference type="PANTHER" id="PTHR45290:SF3">
    <property type="entry name" value="OS01G0649000 PROTEIN"/>
    <property type="match status" value="1"/>
</dbReference>
<accession>W9QKF8</accession>